<evidence type="ECO:0000313" key="3">
    <source>
        <dbReference type="EMBL" id="RYQ99278.1"/>
    </source>
</evidence>
<reference evidence="3 4" key="1">
    <citation type="submission" date="2019-01" db="EMBL/GenBank/DDBJ databases">
        <title>Sequencing of cultivated peanut Arachis hypogaea provides insights into genome evolution and oil improvement.</title>
        <authorList>
            <person name="Chen X."/>
        </authorList>
    </citation>
    <scope>NUCLEOTIDE SEQUENCE [LARGE SCALE GENOMIC DNA]</scope>
    <source>
        <strain evidence="4">cv. Fuhuasheng</strain>
        <tissue evidence="3">Leaves</tissue>
    </source>
</reference>
<dbReference type="Proteomes" id="UP000289738">
    <property type="component" value="Chromosome B07"/>
</dbReference>
<feature type="domain" description="Transposase (putative) gypsy type" evidence="2">
    <location>
        <begin position="80"/>
        <end position="140"/>
    </location>
</feature>
<name>A0A444YBF5_ARAHY</name>
<evidence type="ECO:0000256" key="1">
    <source>
        <dbReference type="SAM" id="Coils"/>
    </source>
</evidence>
<evidence type="ECO:0000313" key="4">
    <source>
        <dbReference type="Proteomes" id="UP000289738"/>
    </source>
</evidence>
<accession>A0A444YBF5</accession>
<gene>
    <name evidence="3" type="ORF">Ahy_B07g087182</name>
</gene>
<keyword evidence="4" id="KW-1185">Reference proteome</keyword>
<proteinExistence type="predicted"/>
<keyword evidence="1" id="KW-0175">Coiled coil</keyword>
<feature type="coiled-coil region" evidence="1">
    <location>
        <begin position="409"/>
        <end position="471"/>
    </location>
</feature>
<protein>
    <recommendedName>
        <fullName evidence="2">Transposase (putative) gypsy type domain-containing protein</fullName>
    </recommendedName>
</protein>
<dbReference type="EMBL" id="SDMP01000017">
    <property type="protein sequence ID" value="RYQ99278.1"/>
    <property type="molecule type" value="Genomic_DNA"/>
</dbReference>
<dbReference type="AlphaFoldDB" id="A0A444YBF5"/>
<dbReference type="OrthoDB" id="1436751at2759"/>
<dbReference type="Pfam" id="PF04195">
    <property type="entry name" value="Transposase_28"/>
    <property type="match status" value="1"/>
</dbReference>
<sequence>MEKPLVKVVDSDLCSWVDDSVKSFESFFNDAKSVELLGSDVWIREGSDIKIEILSCGKDDRVCEYLNDESYFYVYSCLLTELGVRFSFSEFQCGVLFWLNCAPSQLHPNSWGFVRAFEVLMAVLQQPPSLRVFFSLFQAKGVRRGLWVNLSSHPGRSMFALYKSSFKYFKNMFVKVRAAAGLFPFYLDENLEGRFPISWCPEPNQVLDVEDRLPSEQALLEFLVSEMESRELLSVVELLKWDTDEQAVLDYLGEKVPTITTAGLKLFFNQRKKDEKEGSTTNVPKEVVTGAVQSDLKSRGKRKRGAVKASEAKDEDDVRFDLVESAYESQKVLHGYSIDDHAKSLWSKLFPFMTLAEQFGQFPVDVEMINKVGPSGVSRFLQVIGARLVSIGRTQELSFEAGKKDTITVAELTKITEEKERKVKELTSSLKSQRSELEDARSQQESTNKEISELKIHNEQLVARLGELENEIYESFAQGFDRAVSQMRVLFPDFDAGKLDATKTVVDGKLIDDEALEKADGSSIGERDD</sequence>
<evidence type="ECO:0000259" key="2">
    <source>
        <dbReference type="Pfam" id="PF04195"/>
    </source>
</evidence>
<organism evidence="3 4">
    <name type="scientific">Arachis hypogaea</name>
    <name type="common">Peanut</name>
    <dbReference type="NCBI Taxonomy" id="3818"/>
    <lineage>
        <taxon>Eukaryota</taxon>
        <taxon>Viridiplantae</taxon>
        <taxon>Streptophyta</taxon>
        <taxon>Embryophyta</taxon>
        <taxon>Tracheophyta</taxon>
        <taxon>Spermatophyta</taxon>
        <taxon>Magnoliopsida</taxon>
        <taxon>eudicotyledons</taxon>
        <taxon>Gunneridae</taxon>
        <taxon>Pentapetalae</taxon>
        <taxon>rosids</taxon>
        <taxon>fabids</taxon>
        <taxon>Fabales</taxon>
        <taxon>Fabaceae</taxon>
        <taxon>Papilionoideae</taxon>
        <taxon>50 kb inversion clade</taxon>
        <taxon>dalbergioids sensu lato</taxon>
        <taxon>Dalbergieae</taxon>
        <taxon>Pterocarpus clade</taxon>
        <taxon>Arachis</taxon>
    </lineage>
</organism>
<comment type="caution">
    <text evidence="3">The sequence shown here is derived from an EMBL/GenBank/DDBJ whole genome shotgun (WGS) entry which is preliminary data.</text>
</comment>
<dbReference type="InterPro" id="IPR007321">
    <property type="entry name" value="Transposase_28"/>
</dbReference>